<dbReference type="EMBL" id="DXAV01000015">
    <property type="protein sequence ID" value="HIZ90766.1"/>
    <property type="molecule type" value="Genomic_DNA"/>
</dbReference>
<dbReference type="InterPro" id="IPR013325">
    <property type="entry name" value="RNA_pol_sigma_r2"/>
</dbReference>
<gene>
    <name evidence="7" type="ORF">H9807_01385</name>
</gene>
<dbReference type="Proteomes" id="UP000824108">
    <property type="component" value="Unassembled WGS sequence"/>
</dbReference>
<dbReference type="GO" id="GO:0003677">
    <property type="term" value="F:DNA binding"/>
    <property type="evidence" value="ECO:0007669"/>
    <property type="project" value="InterPro"/>
</dbReference>
<dbReference type="Gene3D" id="1.10.10.10">
    <property type="entry name" value="Winged helix-like DNA-binding domain superfamily/Winged helix DNA-binding domain"/>
    <property type="match status" value="1"/>
</dbReference>
<comment type="similarity">
    <text evidence="1">Belongs to the sigma-70 factor family. ECF subfamily.</text>
</comment>
<dbReference type="InterPro" id="IPR014284">
    <property type="entry name" value="RNA_pol_sigma-70_dom"/>
</dbReference>
<evidence type="ECO:0000259" key="5">
    <source>
        <dbReference type="Pfam" id="PF04542"/>
    </source>
</evidence>
<keyword evidence="4" id="KW-0804">Transcription</keyword>
<dbReference type="InterPro" id="IPR013324">
    <property type="entry name" value="RNA_pol_sigma_r3/r4-like"/>
</dbReference>
<keyword evidence="2" id="KW-0805">Transcription regulation</keyword>
<dbReference type="GO" id="GO:0016987">
    <property type="term" value="F:sigma factor activity"/>
    <property type="evidence" value="ECO:0007669"/>
    <property type="project" value="UniProtKB-KW"/>
</dbReference>
<feature type="domain" description="RNA polymerase sigma factor 70 region 4 type 2" evidence="6">
    <location>
        <begin position="104"/>
        <end position="154"/>
    </location>
</feature>
<evidence type="ECO:0000256" key="3">
    <source>
        <dbReference type="ARBA" id="ARBA00023082"/>
    </source>
</evidence>
<dbReference type="InterPro" id="IPR013249">
    <property type="entry name" value="RNA_pol_sigma70_r4_t2"/>
</dbReference>
<evidence type="ECO:0000256" key="4">
    <source>
        <dbReference type="ARBA" id="ARBA00023163"/>
    </source>
</evidence>
<dbReference type="AlphaFoldDB" id="A0A9D2GWX5"/>
<reference evidence="7" key="1">
    <citation type="journal article" date="2021" name="PeerJ">
        <title>Extensive microbial diversity within the chicken gut microbiome revealed by metagenomics and culture.</title>
        <authorList>
            <person name="Gilroy R."/>
            <person name="Ravi A."/>
            <person name="Getino M."/>
            <person name="Pursley I."/>
            <person name="Horton D.L."/>
            <person name="Alikhan N.F."/>
            <person name="Baker D."/>
            <person name="Gharbi K."/>
            <person name="Hall N."/>
            <person name="Watson M."/>
            <person name="Adriaenssens E.M."/>
            <person name="Foster-Nyarko E."/>
            <person name="Jarju S."/>
            <person name="Secka A."/>
            <person name="Antonio M."/>
            <person name="Oren A."/>
            <person name="Chaudhuri R.R."/>
            <person name="La Ragione R."/>
            <person name="Hildebrand F."/>
            <person name="Pallen M.J."/>
        </authorList>
    </citation>
    <scope>NUCLEOTIDE SEQUENCE</scope>
    <source>
        <strain evidence="7">CHK118-2852</strain>
    </source>
</reference>
<evidence type="ECO:0000313" key="8">
    <source>
        <dbReference type="Proteomes" id="UP000824108"/>
    </source>
</evidence>
<dbReference type="InterPro" id="IPR036388">
    <property type="entry name" value="WH-like_DNA-bd_sf"/>
</dbReference>
<keyword evidence="3" id="KW-0731">Sigma factor</keyword>
<dbReference type="PANTHER" id="PTHR43133:SF45">
    <property type="entry name" value="RNA POLYMERASE ECF-TYPE SIGMA FACTOR"/>
    <property type="match status" value="1"/>
</dbReference>
<dbReference type="PANTHER" id="PTHR43133">
    <property type="entry name" value="RNA POLYMERASE ECF-TYPE SIGMA FACTO"/>
    <property type="match status" value="1"/>
</dbReference>
<dbReference type="SUPFAM" id="SSF88659">
    <property type="entry name" value="Sigma3 and sigma4 domains of RNA polymerase sigma factors"/>
    <property type="match status" value="1"/>
</dbReference>
<organism evidence="7 8">
    <name type="scientific">Candidatus Bacteroides merdavium</name>
    <dbReference type="NCBI Taxonomy" id="2838472"/>
    <lineage>
        <taxon>Bacteria</taxon>
        <taxon>Pseudomonadati</taxon>
        <taxon>Bacteroidota</taxon>
        <taxon>Bacteroidia</taxon>
        <taxon>Bacteroidales</taxon>
        <taxon>Bacteroidaceae</taxon>
        <taxon>Bacteroides</taxon>
    </lineage>
</organism>
<reference evidence="7" key="2">
    <citation type="submission" date="2021-04" db="EMBL/GenBank/DDBJ databases">
        <authorList>
            <person name="Gilroy R."/>
        </authorList>
    </citation>
    <scope>NUCLEOTIDE SEQUENCE</scope>
    <source>
        <strain evidence="7">CHK118-2852</strain>
    </source>
</reference>
<feature type="domain" description="RNA polymerase sigma-70 region 2" evidence="5">
    <location>
        <begin position="12"/>
        <end position="78"/>
    </location>
</feature>
<sequence>MNAKEQQFITVIREHERTIYTVCYMFSSDTDEVNDLYQDILVRLWQGFDAFEGKSDIKTWIYRVSLNYCINFSNRRKKRRERLDLGAGFPSEGRSLEKNLQIKQLYKRINALGLVDRSVVLLWLEGLSYDEIGAILGISVKNVSFKLVRIKEQLKKMSNI</sequence>
<dbReference type="Pfam" id="PF08281">
    <property type="entry name" value="Sigma70_r4_2"/>
    <property type="match status" value="1"/>
</dbReference>
<dbReference type="InterPro" id="IPR007627">
    <property type="entry name" value="RNA_pol_sigma70_r2"/>
</dbReference>
<name>A0A9D2GWX5_9BACE</name>
<evidence type="ECO:0000313" key="7">
    <source>
        <dbReference type="EMBL" id="HIZ90766.1"/>
    </source>
</evidence>
<protein>
    <submittedName>
        <fullName evidence="7">Sigma-70 family RNA polymerase sigma factor</fullName>
    </submittedName>
</protein>
<dbReference type="Pfam" id="PF04542">
    <property type="entry name" value="Sigma70_r2"/>
    <property type="match status" value="1"/>
</dbReference>
<proteinExistence type="inferred from homology"/>
<dbReference type="Gene3D" id="1.10.1740.10">
    <property type="match status" value="1"/>
</dbReference>
<evidence type="ECO:0000259" key="6">
    <source>
        <dbReference type="Pfam" id="PF08281"/>
    </source>
</evidence>
<dbReference type="NCBIfam" id="TIGR02937">
    <property type="entry name" value="sigma70-ECF"/>
    <property type="match status" value="1"/>
</dbReference>
<accession>A0A9D2GWX5</accession>
<dbReference type="SUPFAM" id="SSF88946">
    <property type="entry name" value="Sigma2 domain of RNA polymerase sigma factors"/>
    <property type="match status" value="1"/>
</dbReference>
<evidence type="ECO:0000256" key="1">
    <source>
        <dbReference type="ARBA" id="ARBA00010641"/>
    </source>
</evidence>
<comment type="caution">
    <text evidence="7">The sequence shown here is derived from an EMBL/GenBank/DDBJ whole genome shotgun (WGS) entry which is preliminary data.</text>
</comment>
<evidence type="ECO:0000256" key="2">
    <source>
        <dbReference type="ARBA" id="ARBA00023015"/>
    </source>
</evidence>
<dbReference type="GO" id="GO:0006352">
    <property type="term" value="P:DNA-templated transcription initiation"/>
    <property type="evidence" value="ECO:0007669"/>
    <property type="project" value="InterPro"/>
</dbReference>
<dbReference type="InterPro" id="IPR039425">
    <property type="entry name" value="RNA_pol_sigma-70-like"/>
</dbReference>